<dbReference type="SUPFAM" id="SSF50978">
    <property type="entry name" value="WD40 repeat-like"/>
    <property type="match status" value="1"/>
</dbReference>
<organism evidence="10 11">
    <name type="scientific">Ditylenchus dipsaci</name>
    <dbReference type="NCBI Taxonomy" id="166011"/>
    <lineage>
        <taxon>Eukaryota</taxon>
        <taxon>Metazoa</taxon>
        <taxon>Ecdysozoa</taxon>
        <taxon>Nematoda</taxon>
        <taxon>Chromadorea</taxon>
        <taxon>Rhabditida</taxon>
        <taxon>Tylenchina</taxon>
        <taxon>Tylenchomorpha</taxon>
        <taxon>Sphaerularioidea</taxon>
        <taxon>Anguinidae</taxon>
        <taxon>Anguininae</taxon>
        <taxon>Ditylenchus</taxon>
    </lineage>
</organism>
<dbReference type="PROSITE" id="PS00678">
    <property type="entry name" value="WD_REPEATS_1"/>
    <property type="match status" value="1"/>
</dbReference>
<evidence type="ECO:0000256" key="1">
    <source>
        <dbReference type="ARBA" id="ARBA00022490"/>
    </source>
</evidence>
<evidence type="ECO:0000256" key="6">
    <source>
        <dbReference type="ARBA" id="ARBA00038394"/>
    </source>
</evidence>
<keyword evidence="4" id="KW-0677">Repeat</keyword>
<evidence type="ECO:0000256" key="3">
    <source>
        <dbReference type="ARBA" id="ARBA00022574"/>
    </source>
</evidence>
<evidence type="ECO:0000256" key="9">
    <source>
        <dbReference type="SAM" id="MobiDB-lite"/>
    </source>
</evidence>
<feature type="repeat" description="WD" evidence="8">
    <location>
        <begin position="6"/>
        <end position="47"/>
    </location>
</feature>
<dbReference type="SMART" id="SM00320">
    <property type="entry name" value="WD40"/>
    <property type="match status" value="4"/>
</dbReference>
<evidence type="ECO:0000256" key="7">
    <source>
        <dbReference type="ARBA" id="ARBA00040390"/>
    </source>
</evidence>
<dbReference type="GO" id="GO:0071541">
    <property type="term" value="C:eukaryotic translation initiation factor 3 complex, eIF3m"/>
    <property type="evidence" value="ECO:0007669"/>
    <property type="project" value="TreeGrafter"/>
</dbReference>
<evidence type="ECO:0000313" key="10">
    <source>
        <dbReference type="Proteomes" id="UP000887574"/>
    </source>
</evidence>
<proteinExistence type="inferred from homology"/>
<dbReference type="InterPro" id="IPR027525">
    <property type="entry name" value="eIF3i"/>
</dbReference>
<keyword evidence="2" id="KW-0396">Initiation factor</keyword>
<comment type="similarity">
    <text evidence="6">Belongs to the WD repeat STRAP family.</text>
</comment>
<dbReference type="GO" id="GO:0003723">
    <property type="term" value="F:RNA binding"/>
    <property type="evidence" value="ECO:0007669"/>
    <property type="project" value="TreeGrafter"/>
</dbReference>
<feature type="repeat" description="WD" evidence="8">
    <location>
        <begin position="48"/>
        <end position="82"/>
    </location>
</feature>
<evidence type="ECO:0000256" key="4">
    <source>
        <dbReference type="ARBA" id="ARBA00022737"/>
    </source>
</evidence>
<feature type="compositionally biased region" description="Polar residues" evidence="9">
    <location>
        <begin position="272"/>
        <end position="281"/>
    </location>
</feature>
<evidence type="ECO:0000256" key="5">
    <source>
        <dbReference type="ARBA" id="ARBA00022917"/>
    </source>
</evidence>
<keyword evidence="10" id="KW-1185">Reference proteome</keyword>
<dbReference type="InterPro" id="IPR015943">
    <property type="entry name" value="WD40/YVTN_repeat-like_dom_sf"/>
</dbReference>
<dbReference type="InterPro" id="IPR036322">
    <property type="entry name" value="WD40_repeat_dom_sf"/>
</dbReference>
<dbReference type="PROSITE" id="PS50082">
    <property type="entry name" value="WD_REPEATS_2"/>
    <property type="match status" value="2"/>
</dbReference>
<dbReference type="GO" id="GO:0002183">
    <property type="term" value="P:cytoplasmic translational initiation"/>
    <property type="evidence" value="ECO:0007669"/>
    <property type="project" value="TreeGrafter"/>
</dbReference>
<accession>A0A915EJ21</accession>
<dbReference type="PANTHER" id="PTHR19877">
    <property type="entry name" value="EUKARYOTIC TRANSLATION INITIATION FACTOR 3 SUBUNIT I"/>
    <property type="match status" value="1"/>
</dbReference>
<feature type="region of interest" description="Disordered" evidence="9">
    <location>
        <begin position="256"/>
        <end position="293"/>
    </location>
</feature>
<dbReference type="InterPro" id="IPR001680">
    <property type="entry name" value="WD40_rpt"/>
</dbReference>
<dbReference type="Gene3D" id="2.130.10.10">
    <property type="entry name" value="YVTN repeat-like/Quinoprotein amine dehydrogenase"/>
    <property type="match status" value="1"/>
</dbReference>
<keyword evidence="5" id="KW-0648">Protein biosynthesis</keyword>
<evidence type="ECO:0000256" key="8">
    <source>
        <dbReference type="PROSITE-ProRule" id="PRU00221"/>
    </source>
</evidence>
<keyword evidence="1" id="KW-0963">Cytoplasm</keyword>
<reference evidence="11" key="1">
    <citation type="submission" date="2022-11" db="UniProtKB">
        <authorList>
            <consortium name="WormBaseParasite"/>
        </authorList>
    </citation>
    <scope>IDENTIFICATION</scope>
</reference>
<dbReference type="PROSITE" id="PS50294">
    <property type="entry name" value="WD_REPEATS_REGION"/>
    <property type="match status" value="2"/>
</dbReference>
<sequence length="293" mass="31876">MRPLSLKGHDRPLTRVRLNRDGDLLFSASKGKAICVWYLDNGERIGTYEGHNGAIWDIDVTWDSQSLISAGADSHVKVWDVEHGVCKTDIDMQTVARSIALSYSGNLAAVTTIKFANSPPSLRVMDLREASHEGSGTRYLAHNTINSQSDTCIFSNLDNVIVIGCADGSLHQYDLRQPGDAVNFANPHNFNITDLQLSNDQGFLISSSADKTAQLHNARNLEQLKKYRSGRPVNSAAISPIRDHIVLGGGEEARSVTQTAASSADCADQQRHSTNLTNLYSGTPDKMTSPVTP</sequence>
<dbReference type="PANTHER" id="PTHR19877:SF1">
    <property type="entry name" value="EUKARYOTIC TRANSLATION INITIATION FACTOR 3 SUBUNIT I"/>
    <property type="match status" value="1"/>
</dbReference>
<name>A0A915EJ21_9BILA</name>
<dbReference type="Pfam" id="PF24805">
    <property type="entry name" value="EIF3I"/>
    <property type="match status" value="1"/>
</dbReference>
<protein>
    <recommendedName>
        <fullName evidence="7">Serine-threonine kinase receptor-associated protein</fullName>
    </recommendedName>
</protein>
<evidence type="ECO:0000256" key="2">
    <source>
        <dbReference type="ARBA" id="ARBA00022540"/>
    </source>
</evidence>
<dbReference type="AlphaFoldDB" id="A0A915EJ21"/>
<evidence type="ECO:0000313" key="11">
    <source>
        <dbReference type="WBParaSite" id="jg7218"/>
    </source>
</evidence>
<dbReference type="Proteomes" id="UP000887574">
    <property type="component" value="Unplaced"/>
</dbReference>
<dbReference type="GO" id="GO:0003743">
    <property type="term" value="F:translation initiation factor activity"/>
    <property type="evidence" value="ECO:0007669"/>
    <property type="project" value="UniProtKB-KW"/>
</dbReference>
<dbReference type="WBParaSite" id="jg7218">
    <property type="protein sequence ID" value="jg7218"/>
    <property type="gene ID" value="jg7218"/>
</dbReference>
<keyword evidence="3 8" id="KW-0853">WD repeat</keyword>
<dbReference type="InterPro" id="IPR019775">
    <property type="entry name" value="WD40_repeat_CS"/>
</dbReference>